<proteinExistence type="predicted"/>
<accession>A0A9E7D1B1</accession>
<dbReference type="EMBL" id="CP080467">
    <property type="protein sequence ID" value="UNO50707.1"/>
    <property type="molecule type" value="Genomic_DNA"/>
</dbReference>
<evidence type="ECO:0000259" key="1">
    <source>
        <dbReference type="Pfam" id="PF00884"/>
    </source>
</evidence>
<dbReference type="AlphaFoldDB" id="A0A9E7D1B1"/>
<dbReference type="InterPro" id="IPR052701">
    <property type="entry name" value="GAG_Ulvan_Degrading_Sulfatases"/>
</dbReference>
<dbReference type="InterPro" id="IPR000917">
    <property type="entry name" value="Sulfatase_N"/>
</dbReference>
<feature type="domain" description="Sulfatase N-terminal" evidence="1">
    <location>
        <begin position="1"/>
        <end position="300"/>
    </location>
</feature>
<gene>
    <name evidence="2" type="ORF">K1I37_00520</name>
</gene>
<reference evidence="3" key="1">
    <citation type="journal article" date="2022" name="G3 (Bethesda)">
        <title>Unveiling the complete genome sequence of Alicyclobacillus acidoterrestris DSM 3922T, a taint-producing strain.</title>
        <authorList>
            <person name="Leonardo I.C."/>
            <person name="Barreto Crespo M.T."/>
            <person name="Gaspar F.B."/>
        </authorList>
    </citation>
    <scope>NUCLEOTIDE SEQUENCE [LARGE SCALE GENOMIC DNA]</scope>
    <source>
        <strain evidence="3">DSM 3922</strain>
    </source>
</reference>
<dbReference type="Gene3D" id="3.30.1120.10">
    <property type="match status" value="1"/>
</dbReference>
<sequence length="443" mass="50382">MDSLRPDHLGAYGYARPTSPNIDAIARHGVVFQNCYASDSPCMPSRAATISGRFGAKMGIVTHGRQGESMNLAVDTLPLILRNHGVKTAAISTFGRHPSPWFYVGWENFYDPAGWHFQATPAWKINELAQSWLDDNADEDFFLWIQYWDVHAVYNPPEACVDAVKTAHYPEYPTAKQVALHQDDVFWHAAGMVGIESYEDYQRIVDLYDGEIRYVDYHVGEIIRKLESLGIREDTTVIISADHGEELGEHGVYVEHWSVHDGTNRVPLIIQFPKSYERTEIRDGLVYQMDLSATVLELFGCKRPAEWDSQSLFSGERRQHLICGHGLYTAQRAVITNDWKLIRTYHPGQWDIPAIQLFDRNRDAFEQHSVEHEHADVVQQLSQCLSDWEAAIAATGQTDPMVWNAQHGPPGVELYGRRAMEAFIQRREAIPVVLSERKPDIPL</sequence>
<dbReference type="Gene3D" id="3.40.720.10">
    <property type="entry name" value="Alkaline Phosphatase, subunit A"/>
    <property type="match status" value="1"/>
</dbReference>
<dbReference type="KEGG" id="aaco:K1I37_00520"/>
<evidence type="ECO:0000313" key="3">
    <source>
        <dbReference type="Proteomes" id="UP000829401"/>
    </source>
</evidence>
<dbReference type="Pfam" id="PF00884">
    <property type="entry name" value="Sulfatase"/>
    <property type="match status" value="1"/>
</dbReference>
<organism evidence="2 3">
    <name type="scientific">Alicyclobacillus acidoterrestris (strain ATCC 49025 / DSM 3922 / CIP 106132 / NCIMB 13137 / GD3B)</name>
    <dbReference type="NCBI Taxonomy" id="1356854"/>
    <lineage>
        <taxon>Bacteria</taxon>
        <taxon>Bacillati</taxon>
        <taxon>Bacillota</taxon>
        <taxon>Bacilli</taxon>
        <taxon>Bacillales</taxon>
        <taxon>Alicyclobacillaceae</taxon>
        <taxon>Alicyclobacillus</taxon>
    </lineage>
</organism>
<evidence type="ECO:0000313" key="2">
    <source>
        <dbReference type="EMBL" id="UNO50707.1"/>
    </source>
</evidence>
<dbReference type="SUPFAM" id="SSF53649">
    <property type="entry name" value="Alkaline phosphatase-like"/>
    <property type="match status" value="1"/>
</dbReference>
<name>A0A9E7D1B1_ALIAG</name>
<dbReference type="CDD" id="cd16148">
    <property type="entry name" value="sulfatase_like"/>
    <property type="match status" value="1"/>
</dbReference>
<dbReference type="Proteomes" id="UP000829401">
    <property type="component" value="Chromosome"/>
</dbReference>
<protein>
    <submittedName>
        <fullName evidence="2">Sulfatase</fullName>
    </submittedName>
</protein>
<dbReference type="PANTHER" id="PTHR43751">
    <property type="entry name" value="SULFATASE"/>
    <property type="match status" value="1"/>
</dbReference>
<keyword evidence="3" id="KW-1185">Reference proteome</keyword>
<dbReference type="InterPro" id="IPR017850">
    <property type="entry name" value="Alkaline_phosphatase_core_sf"/>
</dbReference>
<dbReference type="PANTHER" id="PTHR43751:SF3">
    <property type="entry name" value="SULFATASE N-TERMINAL DOMAIN-CONTAINING PROTEIN"/>
    <property type="match status" value="1"/>
</dbReference>